<evidence type="ECO:0000313" key="2">
    <source>
        <dbReference type="EMBL" id="PVH24298.1"/>
    </source>
</evidence>
<dbReference type="OrthoDB" id="1451431at2"/>
<feature type="chain" id="PRO_5015487731" description="Fibrobacter succinogenes major paralogous domain-containing protein" evidence="1">
    <location>
        <begin position="24"/>
        <end position="543"/>
    </location>
</feature>
<evidence type="ECO:0000256" key="1">
    <source>
        <dbReference type="SAM" id="SignalP"/>
    </source>
</evidence>
<accession>A0A2T8HFS8</accession>
<keyword evidence="3" id="KW-1185">Reference proteome</keyword>
<proteinExistence type="predicted"/>
<reference evidence="2 3" key="1">
    <citation type="submission" date="2018-04" db="EMBL/GenBank/DDBJ databases">
        <title>Sphingobacterium cortibacter sp. nov.</title>
        <authorList>
            <person name="Li Y."/>
        </authorList>
    </citation>
    <scope>NUCLEOTIDE SEQUENCE [LARGE SCALE GENOMIC DNA]</scope>
    <source>
        <strain evidence="2 3">2c-3</strain>
    </source>
</reference>
<comment type="caution">
    <text evidence="2">The sequence shown here is derived from an EMBL/GenBank/DDBJ whole genome shotgun (WGS) entry which is preliminary data.</text>
</comment>
<keyword evidence="1" id="KW-0732">Signal</keyword>
<organism evidence="2 3">
    <name type="scientific">Sphingobacterium corticibacter</name>
    <dbReference type="NCBI Taxonomy" id="2171749"/>
    <lineage>
        <taxon>Bacteria</taxon>
        <taxon>Pseudomonadati</taxon>
        <taxon>Bacteroidota</taxon>
        <taxon>Sphingobacteriia</taxon>
        <taxon>Sphingobacteriales</taxon>
        <taxon>Sphingobacteriaceae</taxon>
        <taxon>Sphingobacterium</taxon>
    </lineage>
</organism>
<dbReference type="RefSeq" id="WP_116776696.1">
    <property type="nucleotide sequence ID" value="NZ_QDKG01000006.1"/>
</dbReference>
<name>A0A2T8HFS8_9SPHI</name>
<gene>
    <name evidence="2" type="ORF">DC487_14535</name>
</gene>
<sequence>MNYLSTKLTHYALLLLASVSILVSCNKSSDATGSQGQGLIQVSVGEATFEAEETFGNRAATPTEPIIQRNTIELNKDFLMVAELRPEDPASDSSLKDGTRAATDTSALGINIRYRLLVYNQAGAFVAERDYIRGQEASTEALELDGGTYTFVAVSLNTTTDLPATTPAVATRTLANSRIATTTGVNALMYYKQTLTVSGNSINRLDIVFKHRKPLIGVTINSQQTGYNITAAEGRINPHNDGMTVNLADGSHTLSGNETGVNIAFNNVGSQIITNTNTSFVNSISNSVTSFRLLSLTIGPLTLSGLVPFTNLTVSPGVRYNLILNIVPTDEYLTHEGVPSARINGRIWALHNLGVTNTLDHNPTTITSALHGNYYQFGRNINTAIGTSTTTNSNYTSAFASITNWNRGTEAAPLKGVNDRCPTGFRIPTGTNMQELLDGVVVTRRGNWNESNTNYSAAAVLTSRRNANVVLTLPAQGFMNVNTNNNASLGLADRGSEVNYWTSTATSQNRPTRLRIQASEVTLGVNNNAAAFLHSRNIRCTAL</sequence>
<evidence type="ECO:0000313" key="3">
    <source>
        <dbReference type="Proteomes" id="UP000245627"/>
    </source>
</evidence>
<dbReference type="EMBL" id="QDKG01000006">
    <property type="protein sequence ID" value="PVH24298.1"/>
    <property type="molecule type" value="Genomic_DNA"/>
</dbReference>
<protein>
    <recommendedName>
        <fullName evidence="4">Fibrobacter succinogenes major paralogous domain-containing protein</fullName>
    </recommendedName>
</protein>
<dbReference type="PROSITE" id="PS51257">
    <property type="entry name" value="PROKAR_LIPOPROTEIN"/>
    <property type="match status" value="1"/>
</dbReference>
<feature type="signal peptide" evidence="1">
    <location>
        <begin position="1"/>
        <end position="23"/>
    </location>
</feature>
<dbReference type="AlphaFoldDB" id="A0A2T8HFS8"/>
<dbReference type="Proteomes" id="UP000245627">
    <property type="component" value="Unassembled WGS sequence"/>
</dbReference>
<evidence type="ECO:0008006" key="4">
    <source>
        <dbReference type="Google" id="ProtNLM"/>
    </source>
</evidence>